<dbReference type="GO" id="GO:0005524">
    <property type="term" value="F:ATP binding"/>
    <property type="evidence" value="ECO:0007669"/>
    <property type="project" value="UniProtKB-KW"/>
</dbReference>
<evidence type="ECO:0000256" key="1">
    <source>
        <dbReference type="ARBA" id="ARBA00022598"/>
    </source>
</evidence>
<reference evidence="7 8" key="1">
    <citation type="submission" date="2017-07" db="EMBL/GenBank/DDBJ databases">
        <title>Genome sequence of Streptomyces pluripotens MUSC 137T.</title>
        <authorList>
            <person name="Ser H.-L."/>
            <person name="Lee L.-H."/>
        </authorList>
    </citation>
    <scope>NUCLEOTIDE SEQUENCE [LARGE SCALE GENOMIC DNA]</scope>
    <source>
        <strain evidence="7 8">MUSC 137</strain>
    </source>
</reference>
<evidence type="ECO:0000313" key="7">
    <source>
        <dbReference type="EMBL" id="ASN26234.1"/>
    </source>
</evidence>
<dbReference type="SUPFAM" id="SSF50037">
    <property type="entry name" value="C-terminal domain of transcriptional repressors"/>
    <property type="match status" value="1"/>
</dbReference>
<dbReference type="PANTHER" id="PTHR12835:SF5">
    <property type="entry name" value="BIOTIN--PROTEIN LIGASE"/>
    <property type="match status" value="1"/>
</dbReference>
<keyword evidence="3" id="KW-0067">ATP-binding</keyword>
<name>A0A221P248_9ACTN</name>
<dbReference type="Proteomes" id="UP000031501">
    <property type="component" value="Chromosome"/>
</dbReference>
<dbReference type="PROSITE" id="PS51733">
    <property type="entry name" value="BPL_LPL_CATALYTIC"/>
    <property type="match status" value="1"/>
</dbReference>
<dbReference type="InterPro" id="IPR008988">
    <property type="entry name" value="Transcriptional_repressor_C"/>
</dbReference>
<evidence type="ECO:0000256" key="4">
    <source>
        <dbReference type="ARBA" id="ARBA00023267"/>
    </source>
</evidence>
<dbReference type="Pfam" id="PF03099">
    <property type="entry name" value="BPL_LplA_LipB"/>
    <property type="match status" value="1"/>
</dbReference>
<dbReference type="InterPro" id="IPR003142">
    <property type="entry name" value="BPL_C"/>
</dbReference>
<dbReference type="PANTHER" id="PTHR12835">
    <property type="entry name" value="BIOTIN PROTEIN LIGASE"/>
    <property type="match status" value="1"/>
</dbReference>
<dbReference type="KEGG" id="splu:LK06_020790"/>
<accession>A0A221P248</accession>
<evidence type="ECO:0000256" key="3">
    <source>
        <dbReference type="ARBA" id="ARBA00022840"/>
    </source>
</evidence>
<dbReference type="Gene3D" id="3.30.930.10">
    <property type="entry name" value="Bira Bifunctional Protein, Domain 2"/>
    <property type="match status" value="1"/>
</dbReference>
<sequence>MTPRDAADDNGSRWSDLDRPPLNAAALRRALVREGGLWSGIEVVQRTGSTNNDLVARAAAGRAAEGAVLVAEEQTQGRGRLDRRWTAPPRSGLFFSVLLKPTEVPVARWGWLPLLTGVAVATGLSRAAGVDTALKWPNDLLVTVGGEERKAGGILAERAGEDGVVVGVGVNVTLRTEELPVPLAGSLALAGAVGTDRDPLLRAVLRSLEDWYGRWRAAGGDPGASGVHDVYAAGCATLGRLVRAELPGDRALVGRAVAVDGDGRLVIATEEGAREPVGAGDVVHLRPA</sequence>
<dbReference type="EMBL" id="CP022433">
    <property type="protein sequence ID" value="ASN26234.1"/>
    <property type="molecule type" value="Genomic_DNA"/>
</dbReference>
<organism evidence="7 8">
    <name type="scientific">Streptomyces pluripotens</name>
    <dbReference type="NCBI Taxonomy" id="1355015"/>
    <lineage>
        <taxon>Bacteria</taxon>
        <taxon>Bacillati</taxon>
        <taxon>Actinomycetota</taxon>
        <taxon>Actinomycetes</taxon>
        <taxon>Kitasatosporales</taxon>
        <taxon>Streptomycetaceae</taxon>
        <taxon>Streptomyces</taxon>
    </lineage>
</organism>
<protein>
    <recommendedName>
        <fullName evidence="5">biotin--[biotin carboxyl-carrier protein] ligase</fullName>
        <ecNumber evidence="5">6.3.4.15</ecNumber>
    </recommendedName>
</protein>
<evidence type="ECO:0000259" key="6">
    <source>
        <dbReference type="PROSITE" id="PS51733"/>
    </source>
</evidence>
<keyword evidence="4" id="KW-0092">Biotin</keyword>
<gene>
    <name evidence="7" type="ORF">LK07_21950</name>
</gene>
<dbReference type="NCBIfam" id="TIGR00121">
    <property type="entry name" value="birA_ligase"/>
    <property type="match status" value="1"/>
</dbReference>
<evidence type="ECO:0000256" key="2">
    <source>
        <dbReference type="ARBA" id="ARBA00022741"/>
    </source>
</evidence>
<dbReference type="SUPFAM" id="SSF55681">
    <property type="entry name" value="Class II aaRS and biotin synthetases"/>
    <property type="match status" value="1"/>
</dbReference>
<feature type="domain" description="BPL/LPL catalytic" evidence="6">
    <location>
        <begin position="27"/>
        <end position="216"/>
    </location>
</feature>
<dbReference type="Gene3D" id="2.30.30.100">
    <property type="match status" value="1"/>
</dbReference>
<dbReference type="STRING" id="1355015.LK06_020790"/>
<dbReference type="OrthoDB" id="9807064at2"/>
<dbReference type="InterPro" id="IPR045864">
    <property type="entry name" value="aa-tRNA-synth_II/BPL/LPL"/>
</dbReference>
<dbReference type="GO" id="GO:0004077">
    <property type="term" value="F:biotin--[biotin carboxyl-carrier protein] ligase activity"/>
    <property type="evidence" value="ECO:0007669"/>
    <property type="project" value="UniProtKB-EC"/>
</dbReference>
<keyword evidence="2" id="KW-0547">Nucleotide-binding</keyword>
<evidence type="ECO:0000256" key="5">
    <source>
        <dbReference type="ARBA" id="ARBA00024227"/>
    </source>
</evidence>
<evidence type="ECO:0000313" key="8">
    <source>
        <dbReference type="Proteomes" id="UP000031501"/>
    </source>
</evidence>
<proteinExistence type="predicted"/>
<keyword evidence="8" id="KW-1185">Reference proteome</keyword>
<dbReference type="RefSeq" id="WP_039652979.1">
    <property type="nucleotide sequence ID" value="NZ_CP021080.1"/>
</dbReference>
<keyword evidence="1 7" id="KW-0436">Ligase</keyword>
<dbReference type="InterPro" id="IPR004143">
    <property type="entry name" value="BPL_LPL_catalytic"/>
</dbReference>
<dbReference type="GO" id="GO:0005737">
    <property type="term" value="C:cytoplasm"/>
    <property type="evidence" value="ECO:0007669"/>
    <property type="project" value="TreeGrafter"/>
</dbReference>
<dbReference type="EC" id="6.3.4.15" evidence="5"/>
<dbReference type="Pfam" id="PF02237">
    <property type="entry name" value="BPL_C"/>
    <property type="match status" value="1"/>
</dbReference>
<dbReference type="InterPro" id="IPR004408">
    <property type="entry name" value="Biotin_CoA_COase_ligase"/>
</dbReference>
<dbReference type="AlphaFoldDB" id="A0A221P248"/>
<dbReference type="CDD" id="cd16442">
    <property type="entry name" value="BPL"/>
    <property type="match status" value="1"/>
</dbReference>